<evidence type="ECO:0000259" key="1">
    <source>
        <dbReference type="Pfam" id="PF20586"/>
    </source>
</evidence>
<sequence length="183" mass="20466">MAMEKQRDLAKELVKLCGLVRGSIVHTTRKCGRAQCECAKGKQHPFCYLSRSSAGSKNKIQYVKPSEEKAFERAVAMYERAWSIIEELSELNIKEIKKNGNDGRRTERPGGKKLLERKAEIVQALKTFNRSPSAKTFKEAENTPDRLLGQAMDDIVAEVLQKTVGDVRIERPAKKNSGTTGKG</sequence>
<gene>
    <name evidence="2" type="ORF">J3R75_001072</name>
</gene>
<evidence type="ECO:0000313" key="2">
    <source>
        <dbReference type="EMBL" id="MDQ0288965.1"/>
    </source>
</evidence>
<dbReference type="AlphaFoldDB" id="A0AAE3VEE7"/>
<comment type="caution">
    <text evidence="2">The sequence shown here is derived from an EMBL/GenBank/DDBJ whole genome shotgun (WGS) entry which is preliminary data.</text>
</comment>
<reference evidence="2" key="1">
    <citation type="submission" date="2023-07" db="EMBL/GenBank/DDBJ databases">
        <title>Genomic Encyclopedia of Type Strains, Phase IV (KMG-IV): sequencing the most valuable type-strain genomes for metagenomic binning, comparative biology and taxonomic classification.</title>
        <authorList>
            <person name="Goeker M."/>
        </authorList>
    </citation>
    <scope>NUCLEOTIDE SEQUENCE</scope>
    <source>
        <strain evidence="2">DSM 24202</strain>
    </source>
</reference>
<proteinExistence type="predicted"/>
<organism evidence="2 3">
    <name type="scientific">Oligosphaera ethanolica</name>
    <dbReference type="NCBI Taxonomy" id="760260"/>
    <lineage>
        <taxon>Bacteria</taxon>
        <taxon>Pseudomonadati</taxon>
        <taxon>Lentisphaerota</taxon>
        <taxon>Oligosphaeria</taxon>
        <taxon>Oligosphaerales</taxon>
        <taxon>Oligosphaeraceae</taxon>
        <taxon>Oligosphaera</taxon>
    </lineage>
</organism>
<keyword evidence="3" id="KW-1185">Reference proteome</keyword>
<dbReference type="InterPro" id="IPR046738">
    <property type="entry name" value="DUF6788"/>
</dbReference>
<feature type="domain" description="DUF6788" evidence="1">
    <location>
        <begin position="5"/>
        <end position="68"/>
    </location>
</feature>
<dbReference type="RefSeq" id="WP_307260306.1">
    <property type="nucleotide sequence ID" value="NZ_JAUSVL010000001.1"/>
</dbReference>
<dbReference type="Proteomes" id="UP001238163">
    <property type="component" value="Unassembled WGS sequence"/>
</dbReference>
<protein>
    <recommendedName>
        <fullName evidence="1">DUF6788 domain-containing protein</fullName>
    </recommendedName>
</protein>
<evidence type="ECO:0000313" key="3">
    <source>
        <dbReference type="Proteomes" id="UP001238163"/>
    </source>
</evidence>
<dbReference type="Pfam" id="PF20586">
    <property type="entry name" value="DUF6788"/>
    <property type="match status" value="1"/>
</dbReference>
<accession>A0AAE3VEE7</accession>
<dbReference type="EMBL" id="JAUSVL010000001">
    <property type="protein sequence ID" value="MDQ0288965.1"/>
    <property type="molecule type" value="Genomic_DNA"/>
</dbReference>
<name>A0AAE3VEE7_9BACT</name>